<evidence type="ECO:0000256" key="6">
    <source>
        <dbReference type="ARBA" id="ARBA00023018"/>
    </source>
</evidence>
<dbReference type="InterPro" id="IPR036719">
    <property type="entry name" value="Neuro-gated_channel_TM_sf"/>
</dbReference>
<dbReference type="Proteomes" id="UP000261640">
    <property type="component" value="Unplaced"/>
</dbReference>
<comment type="catalytic activity">
    <reaction evidence="18">
        <text>Ca(2+)(in) = Ca(2+)(out)</text>
        <dbReference type="Rhea" id="RHEA:29671"/>
        <dbReference type="ChEBI" id="CHEBI:29108"/>
    </reaction>
</comment>
<keyword evidence="6" id="KW-0770">Synapse</keyword>
<organism evidence="23 24">
    <name type="scientific">Mastacembelus armatus</name>
    <name type="common">zig-zag eel</name>
    <dbReference type="NCBI Taxonomy" id="205130"/>
    <lineage>
        <taxon>Eukaryota</taxon>
        <taxon>Metazoa</taxon>
        <taxon>Chordata</taxon>
        <taxon>Craniata</taxon>
        <taxon>Vertebrata</taxon>
        <taxon>Euteleostomi</taxon>
        <taxon>Actinopterygii</taxon>
        <taxon>Neopterygii</taxon>
        <taxon>Teleostei</taxon>
        <taxon>Neoteleostei</taxon>
        <taxon>Acanthomorphata</taxon>
        <taxon>Anabantaria</taxon>
        <taxon>Synbranchiformes</taxon>
        <taxon>Mastacembelidae</taxon>
        <taxon>Mastacembelus</taxon>
    </lineage>
</organism>
<evidence type="ECO:0000313" key="23">
    <source>
        <dbReference type="Ensembl" id="ENSMAMP00000002192.2"/>
    </source>
</evidence>
<keyword evidence="5 20" id="KW-1133">Transmembrane helix</keyword>
<feature type="transmembrane region" description="Helical" evidence="20">
    <location>
        <begin position="326"/>
        <end position="346"/>
    </location>
</feature>
<evidence type="ECO:0000256" key="1">
    <source>
        <dbReference type="ARBA" id="ARBA00022448"/>
    </source>
</evidence>
<dbReference type="InterPro" id="IPR036734">
    <property type="entry name" value="Neur_chan_lig-bd_sf"/>
</dbReference>
<evidence type="ECO:0000256" key="19">
    <source>
        <dbReference type="ARBA" id="ARBA00037540"/>
    </source>
</evidence>
<comment type="subcellular location">
    <subcellularLocation>
        <location evidence="15">Postsynaptic cell membrane</location>
        <topology evidence="15">Multi-pass membrane protein</topology>
    </subcellularLocation>
</comment>
<evidence type="ECO:0000256" key="7">
    <source>
        <dbReference type="ARBA" id="ARBA00023065"/>
    </source>
</evidence>
<evidence type="ECO:0000256" key="3">
    <source>
        <dbReference type="ARBA" id="ARBA00022692"/>
    </source>
</evidence>
<dbReference type="Pfam" id="PF02931">
    <property type="entry name" value="Neur_chan_LBD"/>
    <property type="match status" value="1"/>
</dbReference>
<dbReference type="Pfam" id="PF02932">
    <property type="entry name" value="Neur_chan_memb"/>
    <property type="match status" value="1"/>
</dbReference>
<dbReference type="PANTHER" id="PTHR18945">
    <property type="entry name" value="NEUROTRANSMITTER GATED ION CHANNEL"/>
    <property type="match status" value="1"/>
</dbReference>
<evidence type="ECO:0000256" key="9">
    <source>
        <dbReference type="ARBA" id="ARBA00023157"/>
    </source>
</evidence>
<evidence type="ECO:0000256" key="16">
    <source>
        <dbReference type="ARBA" id="ARBA00034430"/>
    </source>
</evidence>
<evidence type="ECO:0000256" key="20">
    <source>
        <dbReference type="RuleBase" id="RU000687"/>
    </source>
</evidence>
<protein>
    <recommendedName>
        <fullName evidence="25">5-hydroxytryptamine receptor 3A-like</fullName>
    </recommendedName>
</protein>
<evidence type="ECO:0000256" key="8">
    <source>
        <dbReference type="ARBA" id="ARBA00023136"/>
    </source>
</evidence>
<feature type="transmembrane region" description="Helical" evidence="20">
    <location>
        <begin position="46"/>
        <end position="65"/>
    </location>
</feature>
<evidence type="ECO:0000256" key="13">
    <source>
        <dbReference type="ARBA" id="ARBA00023286"/>
    </source>
</evidence>
<dbReference type="PRINTS" id="PR00252">
    <property type="entry name" value="NRIONCHANNEL"/>
</dbReference>
<keyword evidence="12" id="KW-0628">Postsynaptic cell membrane</keyword>
<evidence type="ECO:0000256" key="10">
    <source>
        <dbReference type="ARBA" id="ARBA00023170"/>
    </source>
</evidence>
<dbReference type="FunFam" id="1.20.58.390:FF:000080">
    <property type="entry name" value="5-hydroxytryptamine (serotonin) receptor 3C, ionotropic"/>
    <property type="match status" value="1"/>
</dbReference>
<keyword evidence="1 20" id="KW-0813">Transport</keyword>
<feature type="transmembrane region" description="Helical" evidence="20">
    <location>
        <begin position="449"/>
        <end position="471"/>
    </location>
</feature>
<keyword evidence="4" id="KW-0732">Signal</keyword>
<evidence type="ECO:0008006" key="25">
    <source>
        <dbReference type="Google" id="ProtNLM"/>
    </source>
</evidence>
<evidence type="ECO:0000256" key="15">
    <source>
        <dbReference type="ARBA" id="ARBA00034104"/>
    </source>
</evidence>
<keyword evidence="3 20" id="KW-0812">Transmembrane</keyword>
<dbReference type="InterPro" id="IPR006029">
    <property type="entry name" value="Neurotrans-gated_channel_TM"/>
</dbReference>
<feature type="transmembrane region" description="Helical" evidence="20">
    <location>
        <begin position="105"/>
        <end position="126"/>
    </location>
</feature>
<dbReference type="InParanoid" id="A0A3Q3KL78"/>
<feature type="domain" description="Neurotransmitter-gated ion-channel ligand-binding" evidence="21">
    <location>
        <begin position="83"/>
        <end position="219"/>
    </location>
</feature>
<dbReference type="GeneTree" id="ENSGT00940000164924"/>
<dbReference type="InterPro" id="IPR038050">
    <property type="entry name" value="Neuro_actylchol_rec"/>
</dbReference>
<dbReference type="Gene3D" id="1.20.58.390">
    <property type="entry name" value="Neurotransmitter-gated ion-channel transmembrane domain"/>
    <property type="match status" value="1"/>
</dbReference>
<dbReference type="PROSITE" id="PS00236">
    <property type="entry name" value="NEUROTR_ION_CHANNEL"/>
    <property type="match status" value="1"/>
</dbReference>
<dbReference type="InterPro" id="IPR049944">
    <property type="entry name" value="LGIC_TM_5-HT3"/>
</dbReference>
<dbReference type="AlphaFoldDB" id="A0A3Q3KL78"/>
<evidence type="ECO:0000313" key="24">
    <source>
        <dbReference type="Proteomes" id="UP000261640"/>
    </source>
</evidence>
<evidence type="ECO:0000256" key="12">
    <source>
        <dbReference type="ARBA" id="ARBA00023257"/>
    </source>
</evidence>
<comment type="similarity">
    <text evidence="20">Belongs to the ligand-gated ion channel (TC 1.A.9) family.</text>
</comment>
<evidence type="ECO:0000256" key="5">
    <source>
        <dbReference type="ARBA" id="ARBA00022989"/>
    </source>
</evidence>
<reference evidence="23" key="2">
    <citation type="submission" date="2025-09" db="UniProtKB">
        <authorList>
            <consortium name="Ensembl"/>
        </authorList>
    </citation>
    <scope>IDENTIFICATION</scope>
</reference>
<evidence type="ECO:0000256" key="17">
    <source>
        <dbReference type="ARBA" id="ARBA00036239"/>
    </source>
</evidence>
<keyword evidence="10" id="KW-0675">Receptor</keyword>
<dbReference type="STRING" id="205130.ENSMAMP00000002211"/>
<dbReference type="GO" id="GO:0004888">
    <property type="term" value="F:transmembrane signaling receptor activity"/>
    <property type="evidence" value="ECO:0007669"/>
    <property type="project" value="InterPro"/>
</dbReference>
<keyword evidence="7 20" id="KW-0406">Ion transport</keyword>
<keyword evidence="11" id="KW-0325">Glycoprotein</keyword>
<comment type="function">
    <text evidence="19">Forms serotonin (5-hydroxytryptamine/5-HT3)-activated cation-selective channel complexes, which when activated cause fast, depolarizing responses in neurons.</text>
</comment>
<evidence type="ECO:0000256" key="14">
    <source>
        <dbReference type="ARBA" id="ARBA00023303"/>
    </source>
</evidence>
<proteinExistence type="inferred from homology"/>
<comment type="catalytic activity">
    <reaction evidence="17">
        <text>Na(+)(in) = Na(+)(out)</text>
        <dbReference type="Rhea" id="RHEA:34963"/>
        <dbReference type="ChEBI" id="CHEBI:29101"/>
    </reaction>
</comment>
<dbReference type="InterPro" id="IPR018000">
    <property type="entry name" value="Neurotransmitter_ion_chnl_CS"/>
</dbReference>
<dbReference type="InterPro" id="IPR006201">
    <property type="entry name" value="Neur_channel"/>
</dbReference>
<reference evidence="23" key="1">
    <citation type="submission" date="2025-08" db="UniProtKB">
        <authorList>
            <consortium name="Ensembl"/>
        </authorList>
    </citation>
    <scope>IDENTIFICATION</scope>
</reference>
<accession>A0A3Q3KL78</accession>
<evidence type="ECO:0000256" key="18">
    <source>
        <dbReference type="ARBA" id="ARBA00036634"/>
    </source>
</evidence>
<evidence type="ECO:0000256" key="4">
    <source>
        <dbReference type="ARBA" id="ARBA00022729"/>
    </source>
</evidence>
<dbReference type="SUPFAM" id="SSF90112">
    <property type="entry name" value="Neurotransmitter-gated ion-channel transmembrane pore"/>
    <property type="match status" value="1"/>
</dbReference>
<keyword evidence="13" id="KW-1071">Ligand-gated ion channel</keyword>
<feature type="domain" description="Neurotransmitter-gated ion-channel transmembrane" evidence="22">
    <location>
        <begin position="268"/>
        <end position="382"/>
    </location>
</feature>
<feature type="transmembrane region" description="Helical" evidence="20">
    <location>
        <begin position="297"/>
        <end position="314"/>
    </location>
</feature>
<dbReference type="CDD" id="cd19063">
    <property type="entry name" value="LGIC_TM_5-HT3"/>
    <property type="match status" value="1"/>
</dbReference>
<keyword evidence="9" id="KW-1015">Disulfide bond</keyword>
<keyword evidence="2" id="KW-1003">Cell membrane</keyword>
<dbReference type="GO" id="GO:0005230">
    <property type="term" value="F:extracellular ligand-gated monoatomic ion channel activity"/>
    <property type="evidence" value="ECO:0007669"/>
    <property type="project" value="InterPro"/>
</dbReference>
<dbReference type="Gene3D" id="2.70.170.10">
    <property type="entry name" value="Neurotransmitter-gated ion-channel ligand-binding domain"/>
    <property type="match status" value="1"/>
</dbReference>
<name>A0A3Q3KL78_9TELE</name>
<feature type="transmembrane region" description="Helical" evidence="20">
    <location>
        <begin position="264"/>
        <end position="285"/>
    </location>
</feature>
<sequence length="483" mass="55023">MLLSHKAIKLLFSTSLPYTHYVQEPKILCLCACINMRLNTLMCMNYLKAFVFYFLFLNSGCVAVLKCTSPTPEALFNALNTELFSKQEIRPVQNFSTPLIVSLDITVVEIIGVVSFGLTQFSLVFLTQNWKIDGLSWDENECGTKRVSVLRKNLWVPDIQMTEFMGEDKSPETPYVYLNNTGYVLDDRPLRAVISCRLGIYTFPFDVQNCTLTFGSYLHFEVIKTSGEWEFVDLQVAASTLSLDVGSYSEVKYFLILRRRPIRYVVNLLIPSCFLITVDLFSFLLPPQSVDRSSFKMTLILGYTVFLLIMNDLLPVTGETTPLINVFFSISLALMVASLLETVLITNIQFRSSQCSSVPRWLSVLVLRYLAVVVCLPPKKKQNRVTVFLNPLSQVKPPLAPSAHPESILEELRRLTRDLTAIRLHMDKHFQGSEALEEWQMVGLIIDRLLFGLYVIFITVSFITIMSLWIWNNSFVPLVKNTG</sequence>
<evidence type="ECO:0000259" key="21">
    <source>
        <dbReference type="Pfam" id="PF02931"/>
    </source>
</evidence>
<keyword evidence="24" id="KW-1185">Reference proteome</keyword>
<evidence type="ECO:0000256" key="2">
    <source>
        <dbReference type="ARBA" id="ARBA00022475"/>
    </source>
</evidence>
<comment type="caution">
    <text evidence="20">Lacks conserved residue(s) required for the propagation of feature annotation.</text>
</comment>
<evidence type="ECO:0000256" key="11">
    <source>
        <dbReference type="ARBA" id="ARBA00023180"/>
    </source>
</evidence>
<keyword evidence="8 20" id="KW-0472">Membrane</keyword>
<dbReference type="SUPFAM" id="SSF63712">
    <property type="entry name" value="Nicotinic receptor ligand binding domain-like"/>
    <property type="match status" value="1"/>
</dbReference>
<comment type="catalytic activity">
    <reaction evidence="16">
        <text>K(+)(in) = K(+)(out)</text>
        <dbReference type="Rhea" id="RHEA:29463"/>
        <dbReference type="ChEBI" id="CHEBI:29103"/>
    </reaction>
</comment>
<dbReference type="Ensembl" id="ENSMAMT00000002239.2">
    <property type="protein sequence ID" value="ENSMAMP00000002192.2"/>
    <property type="gene ID" value="ENSMAMG00000028547.1"/>
</dbReference>
<dbReference type="InterPro" id="IPR006202">
    <property type="entry name" value="Neur_chan_lig-bd"/>
</dbReference>
<feature type="transmembrane region" description="Helical" evidence="20">
    <location>
        <begin position="358"/>
        <end position="376"/>
    </location>
</feature>
<dbReference type="GO" id="GO:0045211">
    <property type="term" value="C:postsynaptic membrane"/>
    <property type="evidence" value="ECO:0007669"/>
    <property type="project" value="UniProtKB-SubCell"/>
</dbReference>
<keyword evidence="14 20" id="KW-0407">Ion channel</keyword>
<evidence type="ECO:0000259" key="22">
    <source>
        <dbReference type="Pfam" id="PF02932"/>
    </source>
</evidence>
<dbReference type="FunFam" id="2.70.170.10:FF:000017">
    <property type="entry name" value="5-hydroxytryptamine receptor 3A"/>
    <property type="match status" value="1"/>
</dbReference>